<comment type="caution">
    <text evidence="3">The sequence shown here is derived from an EMBL/GenBank/DDBJ whole genome shotgun (WGS) entry which is preliminary data.</text>
</comment>
<reference evidence="3 4" key="1">
    <citation type="submission" date="2020-08" db="EMBL/GenBank/DDBJ databases">
        <title>Genome public.</title>
        <authorList>
            <person name="Liu C."/>
            <person name="Sun Q."/>
        </authorList>
    </citation>
    <scope>NUCLEOTIDE SEQUENCE [LARGE SCALE GENOMIC DNA]</scope>
    <source>
        <strain evidence="3 4">BX4</strain>
    </source>
</reference>
<organism evidence="3 4">
    <name type="scientific">Eubacterium segne</name>
    <dbReference type="NCBI Taxonomy" id="2763045"/>
    <lineage>
        <taxon>Bacteria</taxon>
        <taxon>Bacillati</taxon>
        <taxon>Bacillota</taxon>
        <taxon>Clostridia</taxon>
        <taxon>Eubacteriales</taxon>
        <taxon>Eubacteriaceae</taxon>
        <taxon>Eubacterium</taxon>
    </lineage>
</organism>
<evidence type="ECO:0000256" key="1">
    <source>
        <dbReference type="PROSITE-ProRule" id="PRU00409"/>
    </source>
</evidence>
<dbReference type="PANTHER" id="PTHR21621:SF0">
    <property type="entry name" value="BETA-CITRYLGLUTAMATE SYNTHASE B-RELATED"/>
    <property type="match status" value="1"/>
</dbReference>
<dbReference type="InterPro" id="IPR011761">
    <property type="entry name" value="ATP-grasp"/>
</dbReference>
<dbReference type="RefSeq" id="WP_186840335.1">
    <property type="nucleotide sequence ID" value="NZ_JACOOZ010000004.1"/>
</dbReference>
<dbReference type="Pfam" id="PF08443">
    <property type="entry name" value="RimK"/>
    <property type="match status" value="1"/>
</dbReference>
<dbReference type="Proteomes" id="UP000597877">
    <property type="component" value="Unassembled WGS sequence"/>
</dbReference>
<accession>A0ABR7F4U3</accession>
<sequence length="264" mass="30468">MKGYIIYNTEDLTKNKRFIKFITETLNEYNIDVELVIIDRVELAELENPDFVINRSRNADVSRYFEGKNIRVFNSGKITEIANDKRKSYEYLEGIVPFMPLMSEEEAESSGKPYIIKSCNGHGGTQVFMVENFRQKNEAINEMKGNDFIFQKCCSDLGRDVRVYVIGNEIVQAMERTSAESFKSNYSLGGKAEPYTLKDYEISMVKKILNVLPMDYAGIDFIFHKGKAVFNEIEDAVGARMIYENTDIHIVKLFAEYIARKVRK</sequence>
<keyword evidence="1" id="KW-0067">ATP-binding</keyword>
<keyword evidence="4" id="KW-1185">Reference proteome</keyword>
<dbReference type="Gene3D" id="3.30.470.20">
    <property type="entry name" value="ATP-grasp fold, B domain"/>
    <property type="match status" value="1"/>
</dbReference>
<dbReference type="EMBL" id="JACOOZ010000004">
    <property type="protein sequence ID" value="MBC5667810.1"/>
    <property type="molecule type" value="Genomic_DNA"/>
</dbReference>
<dbReference type="PANTHER" id="PTHR21621">
    <property type="entry name" value="RIBOSOMAL PROTEIN S6 MODIFICATION PROTEIN"/>
    <property type="match status" value="1"/>
</dbReference>
<name>A0ABR7F4U3_9FIRM</name>
<proteinExistence type="predicted"/>
<dbReference type="PROSITE" id="PS50975">
    <property type="entry name" value="ATP_GRASP"/>
    <property type="match status" value="1"/>
</dbReference>
<dbReference type="SUPFAM" id="SSF56059">
    <property type="entry name" value="Glutathione synthetase ATP-binding domain-like"/>
    <property type="match status" value="1"/>
</dbReference>
<feature type="domain" description="ATP-grasp" evidence="2">
    <location>
        <begin position="85"/>
        <end position="259"/>
    </location>
</feature>
<dbReference type="InterPro" id="IPR013651">
    <property type="entry name" value="ATP-grasp_RimK-type"/>
</dbReference>
<keyword evidence="1" id="KW-0547">Nucleotide-binding</keyword>
<protein>
    <submittedName>
        <fullName evidence="3">ATP-grasp domain-containing protein</fullName>
    </submittedName>
</protein>
<evidence type="ECO:0000313" key="3">
    <source>
        <dbReference type="EMBL" id="MBC5667810.1"/>
    </source>
</evidence>
<evidence type="ECO:0000313" key="4">
    <source>
        <dbReference type="Proteomes" id="UP000597877"/>
    </source>
</evidence>
<gene>
    <name evidence="3" type="ORF">H8S00_07440</name>
</gene>
<evidence type="ECO:0000259" key="2">
    <source>
        <dbReference type="PROSITE" id="PS50975"/>
    </source>
</evidence>